<evidence type="ECO:0000313" key="7">
    <source>
        <dbReference type="EMBL" id="KAK3051966.1"/>
    </source>
</evidence>
<dbReference type="AlphaFoldDB" id="A0AAJ0DDL9"/>
<dbReference type="PANTHER" id="PTHR12606">
    <property type="entry name" value="SENTRIN/SUMO-SPECIFIC PROTEASE"/>
    <property type="match status" value="1"/>
</dbReference>
<dbReference type="Proteomes" id="UP001271007">
    <property type="component" value="Unassembled WGS sequence"/>
</dbReference>
<evidence type="ECO:0000313" key="8">
    <source>
        <dbReference type="Proteomes" id="UP001271007"/>
    </source>
</evidence>
<reference evidence="7" key="1">
    <citation type="submission" date="2023-04" db="EMBL/GenBank/DDBJ databases">
        <title>Black Yeasts Isolated from many extreme environments.</title>
        <authorList>
            <person name="Coleine C."/>
            <person name="Stajich J.E."/>
            <person name="Selbmann L."/>
        </authorList>
    </citation>
    <scope>NUCLEOTIDE SEQUENCE</scope>
    <source>
        <strain evidence="7">CCFEE 5312</strain>
    </source>
</reference>
<organism evidence="7 8">
    <name type="scientific">Extremus antarcticus</name>
    <dbReference type="NCBI Taxonomy" id="702011"/>
    <lineage>
        <taxon>Eukaryota</taxon>
        <taxon>Fungi</taxon>
        <taxon>Dikarya</taxon>
        <taxon>Ascomycota</taxon>
        <taxon>Pezizomycotina</taxon>
        <taxon>Dothideomycetes</taxon>
        <taxon>Dothideomycetidae</taxon>
        <taxon>Mycosphaerellales</taxon>
        <taxon>Extremaceae</taxon>
        <taxon>Extremus</taxon>
    </lineage>
</organism>
<evidence type="ECO:0000259" key="6">
    <source>
        <dbReference type="PROSITE" id="PS50600"/>
    </source>
</evidence>
<dbReference type="GO" id="GO:0016929">
    <property type="term" value="F:deSUMOylase activity"/>
    <property type="evidence" value="ECO:0007669"/>
    <property type="project" value="TreeGrafter"/>
</dbReference>
<dbReference type="PROSITE" id="PS50600">
    <property type="entry name" value="ULP_PROTEASE"/>
    <property type="match status" value="1"/>
</dbReference>
<feature type="compositionally biased region" description="Low complexity" evidence="5">
    <location>
        <begin position="136"/>
        <end position="146"/>
    </location>
</feature>
<dbReference type="SUPFAM" id="SSF54001">
    <property type="entry name" value="Cysteine proteinases"/>
    <property type="match status" value="1"/>
</dbReference>
<accession>A0AAJ0DDL9</accession>
<feature type="compositionally biased region" description="Polar residues" evidence="5">
    <location>
        <begin position="238"/>
        <end position="252"/>
    </location>
</feature>
<dbReference type="GO" id="GO:0005634">
    <property type="term" value="C:nucleus"/>
    <property type="evidence" value="ECO:0007669"/>
    <property type="project" value="TreeGrafter"/>
</dbReference>
<feature type="compositionally biased region" description="Basic and acidic residues" evidence="5">
    <location>
        <begin position="330"/>
        <end position="340"/>
    </location>
</feature>
<sequence length="645" mass="72343">MDDAMEIDGREYELQVRQGAHLHNEIRAGATPRRRYQRQRFRPQVSPVQDTSMTDITPQRSSGKKRKHGELSLKERMEPYADSPPTISHAPVLEEHEDVRDPVANGAGNGMYASIYTRAAGFFNTIWNFLTGTKEPQPQQSQQAQQIKAVQTTPAGNKRRGVTVEMTDAEIAVALSKMPGSFSVATSPKAQLPTPPTSRPTTSDGEKHDSPMATEPSPKPAPTSSPKSSPVCQEQADHQTASVPISENNVDNPITGWRSIRRRREFRQKMDRNNGRIPTPETIEDEPEPMPSPAKPVTRNAQRDSELAKRLKKVHISIDSPQKQEVTKSWNERKQQKRDAEEAAKQKVRDAEEAVKQKAEFEEAARQQLIEGAEAALQREQEEAEAALQREQEEAVKQRIIRELPSQWKERVDSAMATANTSKKLATVDGVELSRHDLGCLLPQDKIDSPDGWLNDEIVNAWFTAIVAAKAEQAGARASQGPYVAYSSAWWTSYQRGGMSSISRWSKRYWKKDPSKLLQCEKVFLPINTGAHWTLLVISPKNRIIEYFDSMGGPKGRFFKIAREWLLMELGEKYVGVDWTDLDSRSAFQSNSNDCGCFVCFNGLMNAKGDQCYEMLGREGYSIGMGRRLMAAILLNGGFAGEWML</sequence>
<evidence type="ECO:0000256" key="5">
    <source>
        <dbReference type="SAM" id="MobiDB-lite"/>
    </source>
</evidence>
<feature type="region of interest" description="Disordered" evidence="5">
    <location>
        <begin position="182"/>
        <end position="340"/>
    </location>
</feature>
<dbReference type="InterPro" id="IPR003653">
    <property type="entry name" value="Peptidase_C48_C"/>
</dbReference>
<dbReference type="EMBL" id="JAWDJX010000023">
    <property type="protein sequence ID" value="KAK3051966.1"/>
    <property type="molecule type" value="Genomic_DNA"/>
</dbReference>
<dbReference type="GO" id="GO:0006508">
    <property type="term" value="P:proteolysis"/>
    <property type="evidence" value="ECO:0007669"/>
    <property type="project" value="UniProtKB-KW"/>
</dbReference>
<keyword evidence="2" id="KW-0645">Protease</keyword>
<protein>
    <recommendedName>
        <fullName evidence="6">Ubiquitin-like protease family profile domain-containing protein</fullName>
    </recommendedName>
</protein>
<keyword evidence="8" id="KW-1185">Reference proteome</keyword>
<evidence type="ECO:0000256" key="3">
    <source>
        <dbReference type="ARBA" id="ARBA00022801"/>
    </source>
</evidence>
<feature type="compositionally biased region" description="Polar residues" evidence="5">
    <location>
        <begin position="319"/>
        <end position="329"/>
    </location>
</feature>
<keyword evidence="4" id="KW-0788">Thiol protease</keyword>
<gene>
    <name evidence="7" type="ORF">LTR09_006920</name>
</gene>
<feature type="compositionally biased region" description="Polar residues" evidence="5">
    <location>
        <begin position="46"/>
        <end position="61"/>
    </location>
</feature>
<feature type="compositionally biased region" description="Basic residues" evidence="5">
    <location>
        <begin position="32"/>
        <end position="41"/>
    </location>
</feature>
<comment type="similarity">
    <text evidence="1">Belongs to the peptidase C48 family.</text>
</comment>
<dbReference type="Pfam" id="PF02902">
    <property type="entry name" value="Peptidase_C48"/>
    <property type="match status" value="1"/>
</dbReference>
<feature type="region of interest" description="Disordered" evidence="5">
    <location>
        <begin position="134"/>
        <end position="160"/>
    </location>
</feature>
<evidence type="ECO:0000256" key="4">
    <source>
        <dbReference type="ARBA" id="ARBA00022807"/>
    </source>
</evidence>
<name>A0AAJ0DDL9_9PEZI</name>
<dbReference type="Gene3D" id="3.40.395.10">
    <property type="entry name" value="Adenoviral Proteinase, Chain A"/>
    <property type="match status" value="1"/>
</dbReference>
<dbReference type="GO" id="GO:0016926">
    <property type="term" value="P:protein desumoylation"/>
    <property type="evidence" value="ECO:0007669"/>
    <property type="project" value="TreeGrafter"/>
</dbReference>
<evidence type="ECO:0000256" key="2">
    <source>
        <dbReference type="ARBA" id="ARBA00022670"/>
    </source>
</evidence>
<feature type="region of interest" description="Disordered" evidence="5">
    <location>
        <begin position="19"/>
        <end position="71"/>
    </location>
</feature>
<dbReference type="InterPro" id="IPR038765">
    <property type="entry name" value="Papain-like_cys_pep_sf"/>
</dbReference>
<dbReference type="PANTHER" id="PTHR12606:SF141">
    <property type="entry name" value="GH15225P-RELATED"/>
    <property type="match status" value="1"/>
</dbReference>
<keyword evidence="3" id="KW-0378">Hydrolase</keyword>
<feature type="domain" description="Ubiquitin-like protease family profile" evidence="6">
    <location>
        <begin position="431"/>
        <end position="606"/>
    </location>
</feature>
<evidence type="ECO:0000256" key="1">
    <source>
        <dbReference type="ARBA" id="ARBA00005234"/>
    </source>
</evidence>
<comment type="caution">
    <text evidence="7">The sequence shown here is derived from an EMBL/GenBank/DDBJ whole genome shotgun (WGS) entry which is preliminary data.</text>
</comment>
<proteinExistence type="inferred from homology"/>